<name>A0ACB7EKP9_NIBAL</name>
<gene>
    <name evidence="1" type="ORF">GBF38_012611</name>
</gene>
<dbReference type="Proteomes" id="UP000805704">
    <property type="component" value="Chromosome 6"/>
</dbReference>
<protein>
    <submittedName>
        <fullName evidence="1">Uncharacterized protein</fullName>
    </submittedName>
</protein>
<keyword evidence="2" id="KW-1185">Reference proteome</keyword>
<organism evidence="1 2">
    <name type="scientific">Nibea albiflora</name>
    <name type="common">Yellow drum</name>
    <name type="synonym">Corvina albiflora</name>
    <dbReference type="NCBI Taxonomy" id="240163"/>
    <lineage>
        <taxon>Eukaryota</taxon>
        <taxon>Metazoa</taxon>
        <taxon>Chordata</taxon>
        <taxon>Craniata</taxon>
        <taxon>Vertebrata</taxon>
        <taxon>Euteleostomi</taxon>
        <taxon>Actinopterygii</taxon>
        <taxon>Neopterygii</taxon>
        <taxon>Teleostei</taxon>
        <taxon>Neoteleostei</taxon>
        <taxon>Acanthomorphata</taxon>
        <taxon>Eupercaria</taxon>
        <taxon>Sciaenidae</taxon>
        <taxon>Nibea</taxon>
    </lineage>
</organism>
<dbReference type="EMBL" id="CM024794">
    <property type="protein sequence ID" value="KAG8002218.1"/>
    <property type="molecule type" value="Genomic_DNA"/>
</dbReference>
<reference evidence="1" key="1">
    <citation type="submission" date="2020-04" db="EMBL/GenBank/DDBJ databases">
        <title>A chromosome-scale assembly and high-density genetic map of the yellow drum (Nibea albiflora) genome.</title>
        <authorList>
            <person name="Xu D."/>
            <person name="Zhang W."/>
            <person name="Chen R."/>
            <person name="Tan P."/>
            <person name="Wang L."/>
            <person name="Song H."/>
            <person name="Tian L."/>
            <person name="Zhu Q."/>
            <person name="Wang B."/>
        </authorList>
    </citation>
    <scope>NUCLEOTIDE SEQUENCE</scope>
    <source>
        <strain evidence="1">ZJHYS-2018</strain>
    </source>
</reference>
<proteinExistence type="predicted"/>
<evidence type="ECO:0000313" key="1">
    <source>
        <dbReference type="EMBL" id="KAG8002218.1"/>
    </source>
</evidence>
<comment type="caution">
    <text evidence="1">The sequence shown here is derived from an EMBL/GenBank/DDBJ whole genome shotgun (WGS) entry which is preliminary data.</text>
</comment>
<evidence type="ECO:0000313" key="2">
    <source>
        <dbReference type="Proteomes" id="UP000805704"/>
    </source>
</evidence>
<accession>A0ACB7EKP9</accession>
<sequence length="102" mass="11272">MASWQSRAGTEDWTDWISGGTLGRAEDMAEDETAIMPLPPLLSGRSSQLPLIVLLPVVISALPVPLALAMMSGAEVRGREDQVCWSWRRLVRLLRYLCLSCC</sequence>